<proteinExistence type="predicted"/>
<accession>A0ABP0KAQ0</accession>
<name>A0ABP0KAQ0_9DINO</name>
<evidence type="ECO:0000256" key="1">
    <source>
        <dbReference type="SAM" id="MobiDB-lite"/>
    </source>
</evidence>
<evidence type="ECO:0000313" key="2">
    <source>
        <dbReference type="EMBL" id="CAK9023768.1"/>
    </source>
</evidence>
<evidence type="ECO:0000313" key="3">
    <source>
        <dbReference type="Proteomes" id="UP001642484"/>
    </source>
</evidence>
<keyword evidence="3" id="KW-1185">Reference proteome</keyword>
<comment type="caution">
    <text evidence="2">The sequence shown here is derived from an EMBL/GenBank/DDBJ whole genome shotgun (WGS) entry which is preliminary data.</text>
</comment>
<feature type="region of interest" description="Disordered" evidence="1">
    <location>
        <begin position="465"/>
        <end position="490"/>
    </location>
</feature>
<sequence length="490" mass="55969">MRCVFFNDNSGYGDDGAESGGRSCTPEVDGWRGRYWTVFELTRPAPQSPPPSGLHPGGRGVLVRVWNHCPPENSFSARCNEWRAGLQALHASLNPEYRKQRPMMETVRSDVMRGAFGEERADFSGDVPEMMQSYDPEAPFKTLAEASGKHGIVEEIMGFFVAPFDGDYSFMTWGRNFQDVWLSESTDPADMIQVAERLDHTGCRTHSRRRAIHAGCSIFYNERHHTTPYWLHVGSYVKDSFDGQGLDLRTPTEVTVPLQQGERRFFMKRSVHSEDWRPGFGDRRRRRAFQATGLRIHKPDLSNLTAQQRELLADRKSWPEIVKISRFISKNGGQWRLGIREDPQDDVTWTNWITWNFHEWHVCEALNQVTMPSGTKVFVEGWWLNSYTSGEESVNEWMFWIWRPMGNLPALEVEYDQMRSRVEVATITDGDPEDLFVWPLPASLFQVPVTEPAVNLVARGIRAQDSPRAGPAMSNQSDLDEEVDMTATGA</sequence>
<gene>
    <name evidence="2" type="ORF">CCMP2556_LOCUS15349</name>
</gene>
<protein>
    <submittedName>
        <fullName evidence="2">Uncharacterized protein</fullName>
    </submittedName>
</protein>
<reference evidence="2 3" key="1">
    <citation type="submission" date="2024-02" db="EMBL/GenBank/DDBJ databases">
        <authorList>
            <person name="Chen Y."/>
            <person name="Shah S."/>
            <person name="Dougan E. K."/>
            <person name="Thang M."/>
            <person name="Chan C."/>
        </authorList>
    </citation>
    <scope>NUCLEOTIDE SEQUENCE [LARGE SCALE GENOMIC DNA]</scope>
</reference>
<dbReference type="Proteomes" id="UP001642484">
    <property type="component" value="Unassembled WGS sequence"/>
</dbReference>
<organism evidence="2 3">
    <name type="scientific">Durusdinium trenchii</name>
    <dbReference type="NCBI Taxonomy" id="1381693"/>
    <lineage>
        <taxon>Eukaryota</taxon>
        <taxon>Sar</taxon>
        <taxon>Alveolata</taxon>
        <taxon>Dinophyceae</taxon>
        <taxon>Suessiales</taxon>
        <taxon>Symbiodiniaceae</taxon>
        <taxon>Durusdinium</taxon>
    </lineage>
</organism>
<dbReference type="EMBL" id="CAXAMN010008025">
    <property type="protein sequence ID" value="CAK9023768.1"/>
    <property type="molecule type" value="Genomic_DNA"/>
</dbReference>